<evidence type="ECO:0000313" key="1">
    <source>
        <dbReference type="EMBL" id="KAL3271563.1"/>
    </source>
</evidence>
<gene>
    <name evidence="1" type="ORF">HHI36_022038</name>
</gene>
<keyword evidence="2" id="KW-1185">Reference proteome</keyword>
<protein>
    <submittedName>
        <fullName evidence="1">Uncharacterized protein</fullName>
    </submittedName>
</protein>
<comment type="caution">
    <text evidence="1">The sequence shown here is derived from an EMBL/GenBank/DDBJ whole genome shotgun (WGS) entry which is preliminary data.</text>
</comment>
<proteinExistence type="predicted"/>
<dbReference type="EMBL" id="JABFTP020000042">
    <property type="protein sequence ID" value="KAL3271563.1"/>
    <property type="molecule type" value="Genomic_DNA"/>
</dbReference>
<organism evidence="1 2">
    <name type="scientific">Cryptolaemus montrouzieri</name>
    <dbReference type="NCBI Taxonomy" id="559131"/>
    <lineage>
        <taxon>Eukaryota</taxon>
        <taxon>Metazoa</taxon>
        <taxon>Ecdysozoa</taxon>
        <taxon>Arthropoda</taxon>
        <taxon>Hexapoda</taxon>
        <taxon>Insecta</taxon>
        <taxon>Pterygota</taxon>
        <taxon>Neoptera</taxon>
        <taxon>Endopterygota</taxon>
        <taxon>Coleoptera</taxon>
        <taxon>Polyphaga</taxon>
        <taxon>Cucujiformia</taxon>
        <taxon>Coccinelloidea</taxon>
        <taxon>Coccinellidae</taxon>
        <taxon>Scymninae</taxon>
        <taxon>Scymnini</taxon>
        <taxon>Cryptolaemus</taxon>
    </lineage>
</organism>
<name>A0ABD2MYI8_9CUCU</name>
<reference evidence="1 2" key="1">
    <citation type="journal article" date="2021" name="BMC Biol.">
        <title>Horizontally acquired antibacterial genes associated with adaptive radiation of ladybird beetles.</title>
        <authorList>
            <person name="Li H.S."/>
            <person name="Tang X.F."/>
            <person name="Huang Y.H."/>
            <person name="Xu Z.Y."/>
            <person name="Chen M.L."/>
            <person name="Du X.Y."/>
            <person name="Qiu B.Y."/>
            <person name="Chen P.T."/>
            <person name="Zhang W."/>
            <person name="Slipinski A."/>
            <person name="Escalona H.E."/>
            <person name="Waterhouse R.M."/>
            <person name="Zwick A."/>
            <person name="Pang H."/>
        </authorList>
    </citation>
    <scope>NUCLEOTIDE SEQUENCE [LARGE SCALE GENOMIC DNA]</scope>
    <source>
        <strain evidence="1">SYSU2018</strain>
    </source>
</reference>
<feature type="non-terminal residue" evidence="1">
    <location>
        <position position="1"/>
    </location>
</feature>
<sequence length="179" mass="21247">FDVIPYSIYLSIVFREEIEVLDKDLCYSQCNVVDMFDLTDHMLASCLLEVAVRRQVPKTVTYRDYSNFNIINFSRDAAYVMWDSILQVESIDDKTSFLNDSIESIFDVHAPLKRITLRRPSHLYFTHNIREMIKLKNRSYKRYRQSGSTAHLEYYTNIKNYLVGAIRREKKAYMESQVN</sequence>
<dbReference type="Proteomes" id="UP001516400">
    <property type="component" value="Unassembled WGS sequence"/>
</dbReference>
<evidence type="ECO:0000313" key="2">
    <source>
        <dbReference type="Proteomes" id="UP001516400"/>
    </source>
</evidence>
<feature type="non-terminal residue" evidence="1">
    <location>
        <position position="179"/>
    </location>
</feature>
<dbReference type="AlphaFoldDB" id="A0ABD2MYI8"/>
<accession>A0ABD2MYI8</accession>